<proteinExistence type="predicted"/>
<dbReference type="InterPro" id="IPR010982">
    <property type="entry name" value="Lambda_DNA-bd_dom_sf"/>
</dbReference>
<dbReference type="SMART" id="SM00028">
    <property type="entry name" value="TPR"/>
    <property type="match status" value="3"/>
</dbReference>
<dbReference type="PROSITE" id="PS50943">
    <property type="entry name" value="HTH_CROC1"/>
    <property type="match status" value="1"/>
</dbReference>
<accession>A0ABU7SLM2</accession>
<dbReference type="InterPro" id="IPR011990">
    <property type="entry name" value="TPR-like_helical_dom_sf"/>
</dbReference>
<keyword evidence="5" id="KW-1185">Reference proteome</keyword>
<dbReference type="InterPro" id="IPR019734">
    <property type="entry name" value="TPR_rpt"/>
</dbReference>
<dbReference type="Gene3D" id="1.10.8.430">
    <property type="entry name" value="Helical domain of apoptotic protease-activating factors"/>
    <property type="match status" value="1"/>
</dbReference>
<sequence length="846" mass="90321">MERFAVLLRGHRLDRLLSQEELAERAGISSRSVGEMERDRGRGPRPRTVEQLATALELTGNAREEFVAAGRALFWANRPGRSAGQSRPELALPAVAVPRQLPADLSDFVGRDDEVALLDRVLDTATGCPGLAVVSGPSGVGKTALAVHAGHRFAARFPDGQLYAVLRDAAGQPVDPAEVLAHLLRVLGADGSTLPAGVQARAGLFRTRLAGRRVLLLLDDAHGHRQVEPFLAPEGTAVVVTSRLPLTGLPGVTTVDLRPLPTAAAVDLLCRVAGAERVRTEPAAATEIVTACGGLPLAVRVAGARLAARPHWTVGTLSKRLADERRRLDELCYGDLAVRPGLQLAYRGLSPAAARGFALLGALDVPTFPGWPVATLLGCESDGGAAVLDEMLDARLLDALGPDRAGQPRYRFHEVTRLFARERQRAEISATDWTAALERTASGWLALARRAGERLHCERFHLDDGSHPAVAAADPRVLSVATDRPVEWFEAEREALAALVPACADIGLATVARALAGSSADFYELRGYYDDWHRVMRAALEGCRRTGDRVGAATLLRGLGSCQVELDVDAALSTLRTARALAEELGDEVGATMARKELGYALALTGQLPEAEIELRAAAEALRRIGRSLVEARALTSLGFVLRQRGDTDEAVRVIRAAIAIARSRQDPFTQAYGLRGLAGALLAKGRDGDAERAARKAAELFARIGDPIGTAQSLRALGESLAGDPERAAEAEEALSTAAVVFRDRGNDWGLALTELSLGEVELRRGTDGAVERLERSLRYWTEEQVPALQARALVALADAAERNGDPAAGELLIEAYRLYRKLGVPQAAELAQRLGIGLPVDVPR</sequence>
<dbReference type="Pfam" id="PF13191">
    <property type="entry name" value="AAA_16"/>
    <property type="match status" value="1"/>
</dbReference>
<dbReference type="InterPro" id="IPR001387">
    <property type="entry name" value="Cro/C1-type_HTH"/>
</dbReference>
<feature type="repeat" description="TPR" evidence="1">
    <location>
        <begin position="632"/>
        <end position="665"/>
    </location>
</feature>
<feature type="domain" description="HTH cro/C1-type" evidence="3">
    <location>
        <begin position="8"/>
        <end position="63"/>
    </location>
</feature>
<dbReference type="Pfam" id="PF13560">
    <property type="entry name" value="HTH_31"/>
    <property type="match status" value="1"/>
</dbReference>
<dbReference type="InterPro" id="IPR042197">
    <property type="entry name" value="Apaf_helical"/>
</dbReference>
<evidence type="ECO:0000256" key="2">
    <source>
        <dbReference type="SAM" id="MobiDB-lite"/>
    </source>
</evidence>
<comment type="caution">
    <text evidence="4">The sequence shown here is derived from an EMBL/GenBank/DDBJ whole genome shotgun (WGS) entry which is preliminary data.</text>
</comment>
<dbReference type="Gene3D" id="1.10.260.40">
    <property type="entry name" value="lambda repressor-like DNA-binding domains"/>
    <property type="match status" value="1"/>
</dbReference>
<evidence type="ECO:0000256" key="1">
    <source>
        <dbReference type="PROSITE-ProRule" id="PRU00339"/>
    </source>
</evidence>
<protein>
    <submittedName>
        <fullName evidence="4">Tetratricopeptide repeat protein</fullName>
    </submittedName>
</protein>
<dbReference type="SUPFAM" id="SSF48452">
    <property type="entry name" value="TPR-like"/>
    <property type="match status" value="1"/>
</dbReference>
<reference evidence="4 5" key="1">
    <citation type="submission" date="2024-01" db="EMBL/GenBank/DDBJ databases">
        <title>Genome insights into Plantactinospora veratri sp. nov.</title>
        <authorList>
            <person name="Wang L."/>
        </authorList>
    </citation>
    <scope>NUCLEOTIDE SEQUENCE [LARGE SCALE GENOMIC DNA]</scope>
    <source>
        <strain evidence="4 5">NEAU-FHS4</strain>
    </source>
</reference>
<dbReference type="SUPFAM" id="SSF47413">
    <property type="entry name" value="lambda repressor-like DNA-binding domains"/>
    <property type="match status" value="1"/>
</dbReference>
<name>A0ABU7SLM2_9ACTN</name>
<dbReference type="Pfam" id="PF13424">
    <property type="entry name" value="TPR_12"/>
    <property type="match status" value="1"/>
</dbReference>
<organism evidence="4 5">
    <name type="scientific">Plantactinospora veratri</name>
    <dbReference type="NCBI Taxonomy" id="1436122"/>
    <lineage>
        <taxon>Bacteria</taxon>
        <taxon>Bacillati</taxon>
        <taxon>Actinomycetota</taxon>
        <taxon>Actinomycetes</taxon>
        <taxon>Micromonosporales</taxon>
        <taxon>Micromonosporaceae</taxon>
        <taxon>Plantactinospora</taxon>
    </lineage>
</organism>
<dbReference type="Gene3D" id="3.40.50.300">
    <property type="entry name" value="P-loop containing nucleotide triphosphate hydrolases"/>
    <property type="match status" value="1"/>
</dbReference>
<evidence type="ECO:0000313" key="5">
    <source>
        <dbReference type="Proteomes" id="UP001339911"/>
    </source>
</evidence>
<dbReference type="InterPro" id="IPR041664">
    <property type="entry name" value="AAA_16"/>
</dbReference>
<evidence type="ECO:0000259" key="3">
    <source>
        <dbReference type="PROSITE" id="PS50943"/>
    </source>
</evidence>
<dbReference type="SMART" id="SM00530">
    <property type="entry name" value="HTH_XRE"/>
    <property type="match status" value="1"/>
</dbReference>
<dbReference type="CDD" id="cd00093">
    <property type="entry name" value="HTH_XRE"/>
    <property type="match status" value="1"/>
</dbReference>
<dbReference type="SUPFAM" id="SSF52540">
    <property type="entry name" value="P-loop containing nucleoside triphosphate hydrolases"/>
    <property type="match status" value="1"/>
</dbReference>
<dbReference type="PANTHER" id="PTHR47691">
    <property type="entry name" value="REGULATOR-RELATED"/>
    <property type="match status" value="1"/>
</dbReference>
<dbReference type="PANTHER" id="PTHR47691:SF3">
    <property type="entry name" value="HTH-TYPE TRANSCRIPTIONAL REGULATOR RV0890C-RELATED"/>
    <property type="match status" value="1"/>
</dbReference>
<gene>
    <name evidence="4" type="ORF">V1634_28780</name>
</gene>
<evidence type="ECO:0000313" key="4">
    <source>
        <dbReference type="EMBL" id="MEE6310843.1"/>
    </source>
</evidence>
<dbReference type="RefSeq" id="WP_331210864.1">
    <property type="nucleotide sequence ID" value="NZ_JAZGQL010000028.1"/>
</dbReference>
<dbReference type="PROSITE" id="PS50005">
    <property type="entry name" value="TPR"/>
    <property type="match status" value="1"/>
</dbReference>
<keyword evidence="1" id="KW-0802">TPR repeat</keyword>
<dbReference type="InterPro" id="IPR027417">
    <property type="entry name" value="P-loop_NTPase"/>
</dbReference>
<dbReference type="PRINTS" id="PR00364">
    <property type="entry name" value="DISEASERSIST"/>
</dbReference>
<dbReference type="Gene3D" id="1.25.40.10">
    <property type="entry name" value="Tetratricopeptide repeat domain"/>
    <property type="match status" value="2"/>
</dbReference>
<dbReference type="EMBL" id="JAZGQL010000028">
    <property type="protein sequence ID" value="MEE6310843.1"/>
    <property type="molecule type" value="Genomic_DNA"/>
</dbReference>
<feature type="region of interest" description="Disordered" evidence="2">
    <location>
        <begin position="27"/>
        <end position="46"/>
    </location>
</feature>
<dbReference type="Proteomes" id="UP001339911">
    <property type="component" value="Unassembled WGS sequence"/>
</dbReference>